<evidence type="ECO:0000256" key="1">
    <source>
        <dbReference type="ARBA" id="ARBA00006484"/>
    </source>
</evidence>
<gene>
    <name evidence="4" type="ORF">GKQ77_25940</name>
</gene>
<dbReference type="Gene3D" id="3.40.50.720">
    <property type="entry name" value="NAD(P)-binding Rossmann-like Domain"/>
    <property type="match status" value="1"/>
</dbReference>
<dbReference type="EMBL" id="WMBF01000404">
    <property type="protein sequence ID" value="MBW5424965.1"/>
    <property type="molecule type" value="Genomic_DNA"/>
</dbReference>
<dbReference type="PANTHER" id="PTHR43639">
    <property type="entry name" value="OXIDOREDUCTASE, SHORT-CHAIN DEHYDROGENASE/REDUCTASE FAMILY (AFU_ORTHOLOGUE AFUA_5G02870)"/>
    <property type="match status" value="1"/>
</dbReference>
<dbReference type="InterPro" id="IPR002347">
    <property type="entry name" value="SDR_fam"/>
</dbReference>
<sequence length="256" mass="25733">MTDPGRLGLAGRTALVTGGTRGVGLAIARKLCAEGCRVVVNHSRPGPEAEQAVAELTAAGGDALAIRADVREPAALDRLFAEVKERFGRLDVFVHNAATFHPSPAVGADRAGVAADLALALDPLLHGAPALAELMAGGAGRVVAVSSSGARAAVPMYVGQGLAKAALESLVRYLAVELAGRGIAVNAVSTAKIDKGAEGAVTPQPEVVAALAARTPAGRLTRPEDVADVVALLCTDEAGWIHGQVITADGGLGLRG</sequence>
<proteinExistence type="inferred from homology"/>
<reference evidence="4 5" key="1">
    <citation type="submission" date="2019-11" db="EMBL/GenBank/DDBJ databases">
        <authorList>
            <person name="Ay H."/>
        </authorList>
    </citation>
    <scope>NUCLEOTIDE SEQUENCE [LARGE SCALE GENOMIC DNA]</scope>
    <source>
        <strain evidence="4 5">BG9H</strain>
    </source>
</reference>
<dbReference type="PRINTS" id="PR00081">
    <property type="entry name" value="GDHRDH"/>
</dbReference>
<evidence type="ECO:0000259" key="3">
    <source>
        <dbReference type="SMART" id="SM00822"/>
    </source>
</evidence>
<dbReference type="PANTHER" id="PTHR43639:SF1">
    <property type="entry name" value="SHORT-CHAIN DEHYDROGENASE_REDUCTASE FAMILY PROTEIN"/>
    <property type="match status" value="1"/>
</dbReference>
<comment type="similarity">
    <text evidence="1">Belongs to the short-chain dehydrogenases/reductases (SDR) family.</text>
</comment>
<name>A0ABS6YV47_9ACTN</name>
<dbReference type="SUPFAM" id="SSF51735">
    <property type="entry name" value="NAD(P)-binding Rossmann-fold domains"/>
    <property type="match status" value="1"/>
</dbReference>
<keyword evidence="5" id="KW-1185">Reference proteome</keyword>
<keyword evidence="2" id="KW-0560">Oxidoreductase</keyword>
<dbReference type="SMART" id="SM00822">
    <property type="entry name" value="PKS_KR"/>
    <property type="match status" value="1"/>
</dbReference>
<organism evidence="4 5">
    <name type="scientific">Streptomyces anatolicus</name>
    <dbReference type="NCBI Taxonomy" id="2675858"/>
    <lineage>
        <taxon>Bacteria</taxon>
        <taxon>Bacillati</taxon>
        <taxon>Actinomycetota</taxon>
        <taxon>Actinomycetes</taxon>
        <taxon>Kitasatosporales</taxon>
        <taxon>Streptomycetaceae</taxon>
        <taxon>Streptomyces</taxon>
    </lineage>
</organism>
<dbReference type="InterPro" id="IPR057326">
    <property type="entry name" value="KR_dom"/>
</dbReference>
<protein>
    <submittedName>
        <fullName evidence="4">SDR family oxidoreductase</fullName>
    </submittedName>
</protein>
<accession>A0ABS6YV47</accession>
<dbReference type="RefSeq" id="WP_219691374.1">
    <property type="nucleotide sequence ID" value="NZ_WMBF01000404.1"/>
</dbReference>
<dbReference type="Pfam" id="PF13561">
    <property type="entry name" value="adh_short_C2"/>
    <property type="match status" value="1"/>
</dbReference>
<evidence type="ECO:0000313" key="4">
    <source>
        <dbReference type="EMBL" id="MBW5424965.1"/>
    </source>
</evidence>
<evidence type="ECO:0000313" key="5">
    <source>
        <dbReference type="Proteomes" id="UP001197114"/>
    </source>
</evidence>
<feature type="domain" description="Ketoreductase" evidence="3">
    <location>
        <begin position="12"/>
        <end position="191"/>
    </location>
</feature>
<dbReference type="InterPro" id="IPR036291">
    <property type="entry name" value="NAD(P)-bd_dom_sf"/>
</dbReference>
<dbReference type="Proteomes" id="UP001197114">
    <property type="component" value="Unassembled WGS sequence"/>
</dbReference>
<evidence type="ECO:0000256" key="2">
    <source>
        <dbReference type="ARBA" id="ARBA00023002"/>
    </source>
</evidence>
<comment type="caution">
    <text evidence="4">The sequence shown here is derived from an EMBL/GenBank/DDBJ whole genome shotgun (WGS) entry which is preliminary data.</text>
</comment>